<feature type="binding site" evidence="5">
    <location>
        <position position="141"/>
    </location>
    <ligand>
        <name>S-adenosyl-L-methionine</name>
        <dbReference type="ChEBI" id="CHEBI:59789"/>
    </ligand>
</feature>
<evidence type="ECO:0000313" key="9">
    <source>
        <dbReference type="Proteomes" id="UP000033047"/>
    </source>
</evidence>
<evidence type="ECO:0000259" key="7">
    <source>
        <dbReference type="Pfam" id="PF17827"/>
    </source>
</evidence>
<evidence type="ECO:0000256" key="3">
    <source>
        <dbReference type="ARBA" id="ARBA00022691"/>
    </source>
</evidence>
<keyword evidence="2 5" id="KW-0808">Transferase</keyword>
<dbReference type="GO" id="GO:0102559">
    <property type="term" value="F:peptide chain release factor N(5)-glutamine methyltransferase activity"/>
    <property type="evidence" value="ECO:0007669"/>
    <property type="project" value="UniProtKB-EC"/>
</dbReference>
<dbReference type="PANTHER" id="PTHR18895">
    <property type="entry name" value="HEMK METHYLTRANSFERASE"/>
    <property type="match status" value="1"/>
</dbReference>
<protein>
    <recommendedName>
        <fullName evidence="5">Release factor glutamine methyltransferase</fullName>
        <shortName evidence="5">RF MTase</shortName>
        <ecNumber evidence="5">2.1.1.297</ecNumber>
    </recommendedName>
    <alternativeName>
        <fullName evidence="5">N5-glutamine methyltransferase PrmC</fullName>
    </alternativeName>
    <alternativeName>
        <fullName evidence="5">Protein-(glutamine-N5) MTase PrmC</fullName>
    </alternativeName>
    <alternativeName>
        <fullName evidence="5">Protein-glutamine N-methyltransferase PrmC</fullName>
    </alternativeName>
</protein>
<comment type="caution">
    <text evidence="5">Lacks conserved residue(s) required for the propagation of feature annotation.</text>
</comment>
<feature type="domain" description="Release factor glutamine methyltransferase N-terminal" evidence="7">
    <location>
        <begin position="7"/>
        <end position="74"/>
    </location>
</feature>
<dbReference type="PANTHER" id="PTHR18895:SF74">
    <property type="entry name" value="MTRF1L RELEASE FACTOR GLUTAMINE METHYLTRANSFERASE"/>
    <property type="match status" value="1"/>
</dbReference>
<evidence type="ECO:0000256" key="5">
    <source>
        <dbReference type="HAMAP-Rule" id="MF_02126"/>
    </source>
</evidence>
<proteinExistence type="inferred from homology"/>
<dbReference type="InterPro" id="IPR004556">
    <property type="entry name" value="HemK-like"/>
</dbReference>
<comment type="catalytic activity">
    <reaction evidence="4 5">
        <text>L-glutaminyl-[peptide chain release factor] + S-adenosyl-L-methionine = N(5)-methyl-L-glutaminyl-[peptide chain release factor] + S-adenosyl-L-homocysteine + H(+)</text>
        <dbReference type="Rhea" id="RHEA:42896"/>
        <dbReference type="Rhea" id="RHEA-COMP:10271"/>
        <dbReference type="Rhea" id="RHEA-COMP:10272"/>
        <dbReference type="ChEBI" id="CHEBI:15378"/>
        <dbReference type="ChEBI" id="CHEBI:30011"/>
        <dbReference type="ChEBI" id="CHEBI:57856"/>
        <dbReference type="ChEBI" id="CHEBI:59789"/>
        <dbReference type="ChEBI" id="CHEBI:61891"/>
        <dbReference type="EC" id="2.1.1.297"/>
    </reaction>
</comment>
<gene>
    <name evidence="5" type="primary">prmC</name>
    <name evidence="8" type="ORF">HMPREF1535_00833</name>
</gene>
<accession>A0A0F5JMJ1</accession>
<comment type="similarity">
    <text evidence="5">Belongs to the protein N5-glutamine methyltransferase family. PrmC subfamily.</text>
</comment>
<keyword evidence="3 5" id="KW-0949">S-adenosyl-L-methionine</keyword>
<dbReference type="Pfam" id="PF17827">
    <property type="entry name" value="PrmC_N"/>
    <property type="match status" value="1"/>
</dbReference>
<dbReference type="GO" id="GO:0032259">
    <property type="term" value="P:methylation"/>
    <property type="evidence" value="ECO:0007669"/>
    <property type="project" value="UniProtKB-KW"/>
</dbReference>
<feature type="binding site" evidence="5">
    <location>
        <begin position="118"/>
        <end position="122"/>
    </location>
    <ligand>
        <name>S-adenosyl-L-methionine</name>
        <dbReference type="ChEBI" id="CHEBI:59789"/>
    </ligand>
</feature>
<keyword evidence="1 5" id="KW-0489">Methyltransferase</keyword>
<dbReference type="InterPro" id="IPR040758">
    <property type="entry name" value="PrmC_N"/>
</dbReference>
<feature type="binding site" evidence="5">
    <location>
        <position position="188"/>
    </location>
    <ligand>
        <name>S-adenosyl-L-methionine</name>
        <dbReference type="ChEBI" id="CHEBI:59789"/>
    </ligand>
</feature>
<dbReference type="PATRIC" id="fig|927665.4.peg.851"/>
<dbReference type="InterPro" id="IPR029063">
    <property type="entry name" value="SAM-dependent_MTases_sf"/>
</dbReference>
<dbReference type="EMBL" id="AQHV01000004">
    <property type="protein sequence ID" value="KKB59008.1"/>
    <property type="molecule type" value="Genomic_DNA"/>
</dbReference>
<dbReference type="GeneID" id="69982066"/>
<name>A0A0F5JMJ1_9BACT</name>
<evidence type="ECO:0000256" key="2">
    <source>
        <dbReference type="ARBA" id="ARBA00022679"/>
    </source>
</evidence>
<dbReference type="STRING" id="927665.HMPREF1535_00833"/>
<dbReference type="Gene3D" id="3.40.50.150">
    <property type="entry name" value="Vaccinia Virus protein VP39"/>
    <property type="match status" value="1"/>
</dbReference>
<dbReference type="Gene3D" id="1.10.8.10">
    <property type="entry name" value="DNA helicase RuvA subunit, C-terminal domain"/>
    <property type="match status" value="1"/>
</dbReference>
<feature type="domain" description="Methyltransferase small" evidence="6">
    <location>
        <begin position="109"/>
        <end position="197"/>
    </location>
</feature>
<feature type="binding site" evidence="5">
    <location>
        <begin position="188"/>
        <end position="191"/>
    </location>
    <ligand>
        <name>substrate</name>
    </ligand>
</feature>
<dbReference type="Proteomes" id="UP000033047">
    <property type="component" value="Unassembled WGS sequence"/>
</dbReference>
<dbReference type="InterPro" id="IPR050320">
    <property type="entry name" value="N5-glutamine_MTase"/>
</dbReference>
<comment type="function">
    <text evidence="5">Methylates the class 1 translation termination release factors RF1/PrfA and RF2/PrfB on the glutamine residue of the universally conserved GGQ motif.</text>
</comment>
<dbReference type="NCBIfam" id="TIGR00536">
    <property type="entry name" value="hemK_fam"/>
    <property type="match status" value="1"/>
</dbReference>
<dbReference type="GO" id="GO:0003676">
    <property type="term" value="F:nucleic acid binding"/>
    <property type="evidence" value="ECO:0007669"/>
    <property type="project" value="InterPro"/>
</dbReference>
<dbReference type="InterPro" id="IPR019874">
    <property type="entry name" value="RF_methyltr_PrmC"/>
</dbReference>
<dbReference type="HOGENOM" id="CLU_018398_3_2_10"/>
<evidence type="ECO:0000313" key="8">
    <source>
        <dbReference type="EMBL" id="KKB59008.1"/>
    </source>
</evidence>
<reference evidence="8 9" key="1">
    <citation type="submission" date="2013-04" db="EMBL/GenBank/DDBJ databases">
        <title>The Genome Sequence of Parabacteroides goldsteinii DSM 19448.</title>
        <authorList>
            <consortium name="The Broad Institute Genomics Platform"/>
            <person name="Earl A."/>
            <person name="Ward D."/>
            <person name="Feldgarden M."/>
            <person name="Gevers D."/>
            <person name="Martens E."/>
            <person name="Sakamoto M."/>
            <person name="Benno Y."/>
            <person name="Song Y."/>
            <person name="Liu C."/>
            <person name="Lee J."/>
            <person name="Bolanos M."/>
            <person name="Vaisanen M.L."/>
            <person name="Finegold S.M."/>
            <person name="Walker B."/>
            <person name="Young S."/>
            <person name="Zeng Q."/>
            <person name="Gargeya S."/>
            <person name="Fitzgerald M."/>
            <person name="Haas B."/>
            <person name="Abouelleil A."/>
            <person name="Allen A.W."/>
            <person name="Alvarado L."/>
            <person name="Arachchi H.M."/>
            <person name="Berlin A.M."/>
            <person name="Chapman S.B."/>
            <person name="Gainer-Dewar J."/>
            <person name="Goldberg J."/>
            <person name="Griggs A."/>
            <person name="Gujja S."/>
            <person name="Hansen M."/>
            <person name="Howarth C."/>
            <person name="Imamovic A."/>
            <person name="Ireland A."/>
            <person name="Larimer J."/>
            <person name="McCowan C."/>
            <person name="Murphy C."/>
            <person name="Pearson M."/>
            <person name="Poon T.W."/>
            <person name="Priest M."/>
            <person name="Roberts A."/>
            <person name="Saif S."/>
            <person name="Shea T."/>
            <person name="Sisk P."/>
            <person name="Sykes S."/>
            <person name="Wortman J."/>
            <person name="Nusbaum C."/>
            <person name="Birren B."/>
        </authorList>
    </citation>
    <scope>NUCLEOTIDE SEQUENCE [LARGE SCALE GENOMIC DNA]</scope>
    <source>
        <strain evidence="8 9">DSM 19448</strain>
    </source>
</reference>
<evidence type="ECO:0000259" key="6">
    <source>
        <dbReference type="Pfam" id="PF05175"/>
    </source>
</evidence>
<dbReference type="InterPro" id="IPR002052">
    <property type="entry name" value="DNA_methylase_N6_adenine_CS"/>
</dbReference>
<dbReference type="PROSITE" id="PS00092">
    <property type="entry name" value="N6_MTASE"/>
    <property type="match status" value="1"/>
</dbReference>
<dbReference type="Pfam" id="PF05175">
    <property type="entry name" value="MTS"/>
    <property type="match status" value="1"/>
</dbReference>
<organism evidence="8 9">
    <name type="scientific">Parabacteroides goldsteinii DSM 19448 = WAL 12034</name>
    <dbReference type="NCBI Taxonomy" id="927665"/>
    <lineage>
        <taxon>Bacteria</taxon>
        <taxon>Pseudomonadati</taxon>
        <taxon>Bacteroidota</taxon>
        <taxon>Bacteroidia</taxon>
        <taxon>Bacteroidales</taxon>
        <taxon>Tannerellaceae</taxon>
        <taxon>Parabacteroides</taxon>
    </lineage>
</organism>
<dbReference type="EC" id="2.1.1.297" evidence="5"/>
<dbReference type="NCBIfam" id="TIGR03534">
    <property type="entry name" value="RF_mod_PrmC"/>
    <property type="match status" value="1"/>
</dbReference>
<sequence>MTGTVAYIQNTLKDYYPPSEIKAFIRLIMERVCDIQPHQFLLCKDKELSEKEKTQIYNIVERLVKYEPIQYIFGKTDFYGFEFLVNPSVLIPRPETEELVELIVHDYAKKSIDILDVGTGSGCIAITLRRLLKKAQVSALDISPEALKIAKRNAGINRVQLTFYEKDILQPSKTADSIEDEFDVIVSNPPYVMEKEKAEMEKNVLDYEPSLALFVPDDNPLLFYNNIARFAEQKLKKKGYLYFEINAQMGEAVVNMLRMMEFKNVELIQDLSGKDRFVKAQTWNR</sequence>
<dbReference type="SUPFAM" id="SSF53335">
    <property type="entry name" value="S-adenosyl-L-methionine-dependent methyltransferases"/>
    <property type="match status" value="1"/>
</dbReference>
<dbReference type="HAMAP" id="MF_02126">
    <property type="entry name" value="RF_methyltr_PrmC"/>
    <property type="match status" value="1"/>
</dbReference>
<dbReference type="AlphaFoldDB" id="A0A0F5JMJ1"/>
<comment type="caution">
    <text evidence="8">The sequence shown here is derived from an EMBL/GenBank/DDBJ whole genome shotgun (WGS) entry which is preliminary data.</text>
</comment>
<evidence type="ECO:0000256" key="4">
    <source>
        <dbReference type="ARBA" id="ARBA00048391"/>
    </source>
</evidence>
<evidence type="ECO:0000256" key="1">
    <source>
        <dbReference type="ARBA" id="ARBA00022603"/>
    </source>
</evidence>
<dbReference type="CDD" id="cd02440">
    <property type="entry name" value="AdoMet_MTases"/>
    <property type="match status" value="1"/>
</dbReference>
<dbReference type="InterPro" id="IPR007848">
    <property type="entry name" value="Small_mtfrase_dom"/>
</dbReference>
<dbReference type="RefSeq" id="WP_007654963.1">
    <property type="nucleotide sequence ID" value="NZ_KQ033912.1"/>
</dbReference>